<dbReference type="STRING" id="1121362.A605_09180"/>
<dbReference type="RefSeq" id="WP_015401257.1">
    <property type="nucleotide sequence ID" value="NC_020302.1"/>
</dbReference>
<reference evidence="2 3" key="1">
    <citation type="journal article" date="2012" name="Stand. Genomic Sci.">
        <title>Genome sequence of the halotolerant bacterium Corynebacterium halotolerans type strain YIM 70093(T) (= DSM 44683(T)).</title>
        <authorList>
            <person name="Ruckert C."/>
            <person name="Albersmeier A."/>
            <person name="Al-Dilaimi A."/>
            <person name="Niehaus K."/>
            <person name="Szczepanowski R."/>
            <person name="Kalinowski J."/>
        </authorList>
    </citation>
    <scope>NUCLEOTIDE SEQUENCE [LARGE SCALE GENOMIC DNA]</scope>
    <source>
        <strain evidence="2">YIM 70093</strain>
    </source>
</reference>
<name>M1NN98_9CORY</name>
<dbReference type="Proteomes" id="UP000011723">
    <property type="component" value="Chromosome"/>
</dbReference>
<protein>
    <submittedName>
        <fullName evidence="2">Uncharacterized protein</fullName>
    </submittedName>
</protein>
<dbReference type="EMBL" id="CP003697">
    <property type="protein sequence ID" value="AGF72838.1"/>
    <property type="molecule type" value="Genomic_DNA"/>
</dbReference>
<feature type="transmembrane region" description="Helical" evidence="1">
    <location>
        <begin position="12"/>
        <end position="32"/>
    </location>
</feature>
<dbReference type="HOGENOM" id="CLU_2698360_0_0_11"/>
<evidence type="ECO:0000256" key="1">
    <source>
        <dbReference type="SAM" id="Phobius"/>
    </source>
</evidence>
<accession>M1NN98</accession>
<keyword evidence="1" id="KW-1133">Transmembrane helix</keyword>
<dbReference type="AlphaFoldDB" id="M1NN98"/>
<sequence>MEENTKARLRRHTGLVTVGAVFVVVFGTRGLLDLFADWPTAAEWLVAVALAVITGWAVGAWLRNPGAGAGTVD</sequence>
<feature type="transmembrane region" description="Helical" evidence="1">
    <location>
        <begin position="44"/>
        <end position="62"/>
    </location>
</feature>
<dbReference type="KEGG" id="chn:A605_09180"/>
<gene>
    <name evidence="2" type="ORF">A605_09180</name>
</gene>
<keyword evidence="1" id="KW-0472">Membrane</keyword>
<evidence type="ECO:0000313" key="2">
    <source>
        <dbReference type="EMBL" id="AGF72838.1"/>
    </source>
</evidence>
<organism evidence="2 3">
    <name type="scientific">Corynebacterium halotolerans YIM 70093 = DSM 44683</name>
    <dbReference type="NCBI Taxonomy" id="1121362"/>
    <lineage>
        <taxon>Bacteria</taxon>
        <taxon>Bacillati</taxon>
        <taxon>Actinomycetota</taxon>
        <taxon>Actinomycetes</taxon>
        <taxon>Mycobacteriales</taxon>
        <taxon>Corynebacteriaceae</taxon>
        <taxon>Corynebacterium</taxon>
    </lineage>
</organism>
<dbReference type="PATRIC" id="fig|1121362.3.peg.1853"/>
<keyword evidence="3" id="KW-1185">Reference proteome</keyword>
<evidence type="ECO:0000313" key="3">
    <source>
        <dbReference type="Proteomes" id="UP000011723"/>
    </source>
</evidence>
<keyword evidence="1" id="KW-0812">Transmembrane</keyword>
<proteinExistence type="predicted"/>